<evidence type="ECO:0000256" key="1">
    <source>
        <dbReference type="SAM" id="MobiDB-lite"/>
    </source>
</evidence>
<dbReference type="Proteomes" id="UP000291097">
    <property type="component" value="Unassembled WGS sequence"/>
</dbReference>
<dbReference type="AlphaFoldDB" id="A0A482Y9Y8"/>
<name>A0A482Y9Y8_9EURY</name>
<sequence>MTREHSAEDDECTVQDKDSQQFKTVEDKAREALTHDDPVKSCAVTVRAHNRHYDADKGVTHHLIRTEEEWMAIRTWAEDGGDTGIAVNSHGETLTLDVLELNQDCVADRICNEGLDAIDSHDAVARPVEPFTALVRHAEDIAEILVTEWETGADHVVRERLYEGMAGWIGRTAWTAYEEEAMYIEAERATTQFIENHVRCEVSDDVEATIQDISKTALYDAVAEHRGRQTPHLDYAAEVTLTD</sequence>
<protein>
    <submittedName>
        <fullName evidence="2">Uncharacterized protein</fullName>
    </submittedName>
</protein>
<comment type="caution">
    <text evidence="2">The sequence shown here is derived from an EMBL/GenBank/DDBJ whole genome shotgun (WGS) entry which is preliminary data.</text>
</comment>
<organism evidence="2 3">
    <name type="scientific">Natrinema hispanicum</name>
    <dbReference type="NCBI Taxonomy" id="392421"/>
    <lineage>
        <taxon>Archaea</taxon>
        <taxon>Methanobacteriati</taxon>
        <taxon>Methanobacteriota</taxon>
        <taxon>Stenosarchaea group</taxon>
        <taxon>Halobacteria</taxon>
        <taxon>Halobacteriales</taxon>
        <taxon>Natrialbaceae</taxon>
        <taxon>Natrinema</taxon>
    </lineage>
</organism>
<evidence type="ECO:0000313" key="2">
    <source>
        <dbReference type="EMBL" id="RZV10505.1"/>
    </source>
</evidence>
<dbReference type="EMBL" id="SHMP01000004">
    <property type="protein sequence ID" value="RZV10505.1"/>
    <property type="molecule type" value="Genomic_DNA"/>
</dbReference>
<accession>A0A482Y9Y8</accession>
<gene>
    <name evidence="2" type="ORF">BDK88_1673</name>
</gene>
<evidence type="ECO:0000313" key="3">
    <source>
        <dbReference type="Proteomes" id="UP000291097"/>
    </source>
</evidence>
<feature type="region of interest" description="Disordered" evidence="1">
    <location>
        <begin position="1"/>
        <end position="22"/>
    </location>
</feature>
<reference evidence="2 3" key="1">
    <citation type="submission" date="2019-02" db="EMBL/GenBank/DDBJ databases">
        <title>Genomic Encyclopedia of Archaeal and Bacterial Type Strains, Phase II (KMG-II): from individual species to whole genera.</title>
        <authorList>
            <person name="Goeker M."/>
        </authorList>
    </citation>
    <scope>NUCLEOTIDE SEQUENCE [LARGE SCALE GENOMIC DNA]</scope>
    <source>
        <strain evidence="2 3">DSM 18328</strain>
    </source>
</reference>
<proteinExistence type="predicted"/>